<gene>
    <name evidence="1" type="ORF">CAL65_19120</name>
</gene>
<dbReference type="AlphaFoldDB" id="A0A3E0WKG7"/>
<name>A0A3E0WKG7_9GAMM</name>
<comment type="caution">
    <text evidence="1">The sequence shown here is derived from an EMBL/GenBank/DDBJ whole genome shotgun (WGS) entry which is preliminary data.</text>
</comment>
<evidence type="ECO:0000313" key="1">
    <source>
        <dbReference type="EMBL" id="RFA32713.1"/>
    </source>
</evidence>
<organism evidence="1 2">
    <name type="scientific">Alkalilimnicola ehrlichii</name>
    <dbReference type="NCBI Taxonomy" id="351052"/>
    <lineage>
        <taxon>Bacteria</taxon>
        <taxon>Pseudomonadati</taxon>
        <taxon>Pseudomonadota</taxon>
        <taxon>Gammaproteobacteria</taxon>
        <taxon>Chromatiales</taxon>
        <taxon>Ectothiorhodospiraceae</taxon>
        <taxon>Alkalilimnicola</taxon>
    </lineage>
</organism>
<evidence type="ECO:0000313" key="2">
    <source>
        <dbReference type="Proteomes" id="UP000256763"/>
    </source>
</evidence>
<keyword evidence="2" id="KW-1185">Reference proteome</keyword>
<proteinExistence type="predicted"/>
<dbReference type="RefSeq" id="WP_116303740.1">
    <property type="nucleotide sequence ID" value="NZ_NFZV01000027.1"/>
</dbReference>
<reference evidence="2" key="1">
    <citation type="submission" date="2017-05" db="EMBL/GenBank/DDBJ databases">
        <authorList>
            <person name="Sharma S."/>
            <person name="Sidhu C."/>
            <person name="Pinnaka A.K."/>
        </authorList>
    </citation>
    <scope>NUCLEOTIDE SEQUENCE [LARGE SCALE GENOMIC DNA]</scope>
    <source>
        <strain evidence="2">AK93</strain>
    </source>
</reference>
<dbReference type="EMBL" id="NFZW01000026">
    <property type="protein sequence ID" value="RFA32713.1"/>
    <property type="molecule type" value="Genomic_DNA"/>
</dbReference>
<accession>A0A3E0WKG7</accession>
<sequence length="104" mass="11501">MRVVISEAAWRLARTLHSNPQAVAGGPAVLDQSMLLAVFGGDEELLSAAFDELLIVPLQLGEEGEGWSEVRVLAAMRFEPREDDVWVHYQFDRHFLKLLALAGG</sequence>
<protein>
    <submittedName>
        <fullName evidence="1">Uncharacterized protein</fullName>
    </submittedName>
</protein>
<dbReference type="Proteomes" id="UP000256763">
    <property type="component" value="Unassembled WGS sequence"/>
</dbReference>